<evidence type="ECO:0000256" key="1">
    <source>
        <dbReference type="SAM" id="SignalP"/>
    </source>
</evidence>
<gene>
    <name evidence="2" type="ORF">ACFS5N_17590</name>
</gene>
<protein>
    <submittedName>
        <fullName evidence="2">Carboxypeptidase regulatory-like domain-containing protein</fullName>
    </submittedName>
</protein>
<dbReference type="Proteomes" id="UP001597557">
    <property type="component" value="Unassembled WGS sequence"/>
</dbReference>
<dbReference type="EMBL" id="JBHUPD010000004">
    <property type="protein sequence ID" value="MFD2874299.1"/>
    <property type="molecule type" value="Genomic_DNA"/>
</dbReference>
<proteinExistence type="predicted"/>
<keyword evidence="1" id="KW-0732">Signal</keyword>
<dbReference type="Pfam" id="PF13620">
    <property type="entry name" value="CarboxypepD_reg"/>
    <property type="match status" value="1"/>
</dbReference>
<dbReference type="RefSeq" id="WP_377188708.1">
    <property type="nucleotide sequence ID" value="NZ_JBHUPD010000004.1"/>
</dbReference>
<sequence length="1864" mass="206653">MKQSLKLILKTCACCLVIGLMAFIPRDDDPFAKIMANLQRWTDSIPQEKVYLHTDKPYYALGDTIWFKGYLTVGPRHQLSSLSGAMYVELINDRDSLLQQLKLPVTAGMVMGDFILGDDFQQGNYRIRAYTRWMRNAGEDYFYDHTFLVGDAGSSVIAKADFDYTNNGGKTQLSALLNYTDNTGNALSEKDIRFEIMRGKKTLWQQNGKTDAMGNLKITIPADVQKNPAGVFIHTVFQGSNKTAVVRDFAIKPGFSQSDVQFFAESGSLVNGITSHVAFKAVGTNGLGINIKGNVTDNESNEVAKIETLHAGMGSFLLNPQPGKSYTANVTFDDGSTRAYPLAPAAAQGYVLSVYQPYADSVLVRIHASKSLLQSNVNFVVHTNGEVVFSAPIKIENTMSTIWLSKKLFPSGIAQFTLFSNTGEPLNERLAFIRSNDQMVLDIKTAKPVYKSKERVQIALNAKNSTGEPTFGNFSVSVVDETKSPVDENKESTIFSNLLLTADLKGYVEQPNYYFAQKGEQVDKALDNLMLTQGYRRFTWKALENTINTKPRFAVEGLGTAISGRVTTLGHRPIANASVILTSLKARVTKLTTTDSLGRFKYDKLFITDSIKFSVQGRNGQSDRVIVEMDTVAGIKVSKNLNWPDLSTDIRATLKAYMNKMKQDDDLYEKLGMFDKMHSLREVNIRAKTAARIPQSQITPQGMYKLPDEQSADQLINVDANEASRYLSLAQYLQARLQGIAVVSGPAGSTLVPLQQNSSYRESSKGITLFLNGRRINNSDEESEILDYSVAPEDVAKIEVVRTNAAMVNYLSGPGVLILTRLGTSRRTYNPGIVNISPKGYNKVREFYSPRYDRPGRASSQPDLRTTVYWNPYLKTDADGNTTFNFFNADGPGTYRVVIEGINADGQLGRQVFRYTVDETQAAGRPVGISTDKNLAKIIAPVDSFNKRLPVEKVYLHTDKPYYNLGDTLWFKSYVLDGVNLSPSHLSGLLYVELVDDSAEVVRRVSMPVKDGLGHGQILLSPGVFKEGGYTLRAYTNWMQNFNGAYVFSQRFYLGLPSAGAWLAKPVATLQQEGNKTMVQANIRLSYANDPGRAVAYKKVEVKLYDEWHYLSKVELQTGANGIVNINEEVSNSSDGRRMRAQITSLEKDDNFKVTQVPLVINRPQKIEVQFLPESGNLVAGIKSIVGFKAIGEDGLGAGIVGGIYDSKDKQVVSFMTLHNGMGSFEFTPQAGENYQARIAQPVVKTFNLPKIQPTGTVMHIDNPEKSDELKISIAGVQSLPADSACYVVGLSRGSVYYSQKVDQNNPSLTVAKNQFPTGITRFTFFSGQKPLNERAVFIENNDNLNISIKPNKDMFLKRDSVGLDIVVKDKSGLPVQGSFSLAVTDDSQVKADSLGDNNIGTSLLLNADLKGHVESPGYYINRKDKQAWRALDNLMLTQGWTGYVWKDIFAQARPVKYKAEREFKITGMVRNILNKPVANQTVLLSSQKPSFVLTTTTDANGRYVFEHLPPADSGSYFIQGQKANGKSMSFGSISVDDKFVPMRVFDIVNVLAMPWYVNTDSVQLNYVKKHSKKLDEQFKMTGHVLQEVKIKDKKIIKNSQNPLGPGNADLIFDEQDIKESETTDVYELLKQKVPGFRVLGARYVNYQDGLVVEPIVAFNGFETVLRTDGSPMILDMDVNPVKIPRGTLYGAIQSTRPNRPHPEYDLNAPESEVIEAMRQLKIPAVSGLEIAYSKKYTNNSGYHADDVAFIQITTKNGIGTYRNKTPGTITYRPLPLLEPKQFYSPKYDVSSKVNVDDNRATIFWEPNITTDQNGRARVSFYSSDIQSKYTVKVAGIDGNGGLGDASIKLTPKNNNATMSTLKN</sequence>
<comment type="caution">
    <text evidence="2">The sequence shown here is derived from an EMBL/GenBank/DDBJ whole genome shotgun (WGS) entry which is preliminary data.</text>
</comment>
<reference evidence="3" key="1">
    <citation type="journal article" date="2019" name="Int. J. Syst. Evol. Microbiol.">
        <title>The Global Catalogue of Microorganisms (GCM) 10K type strain sequencing project: providing services to taxonomists for standard genome sequencing and annotation.</title>
        <authorList>
            <consortium name="The Broad Institute Genomics Platform"/>
            <consortium name="The Broad Institute Genome Sequencing Center for Infectious Disease"/>
            <person name="Wu L."/>
            <person name="Ma J."/>
        </authorList>
    </citation>
    <scope>NUCLEOTIDE SEQUENCE [LARGE SCALE GENOMIC DNA]</scope>
    <source>
        <strain evidence="3">KCTC 22437</strain>
    </source>
</reference>
<organism evidence="2 3">
    <name type="scientific">Mucilaginibacter ximonensis</name>
    <dbReference type="NCBI Taxonomy" id="538021"/>
    <lineage>
        <taxon>Bacteria</taxon>
        <taxon>Pseudomonadati</taxon>
        <taxon>Bacteroidota</taxon>
        <taxon>Sphingobacteriia</taxon>
        <taxon>Sphingobacteriales</taxon>
        <taxon>Sphingobacteriaceae</taxon>
        <taxon>Mucilaginibacter</taxon>
    </lineage>
</organism>
<dbReference type="Gene3D" id="2.60.40.10">
    <property type="entry name" value="Immunoglobulins"/>
    <property type="match status" value="1"/>
</dbReference>
<dbReference type="InterPro" id="IPR013783">
    <property type="entry name" value="Ig-like_fold"/>
</dbReference>
<feature type="signal peptide" evidence="1">
    <location>
        <begin position="1"/>
        <end position="22"/>
    </location>
</feature>
<name>A0ABW5YGC5_9SPHI</name>
<accession>A0ABW5YGC5</accession>
<evidence type="ECO:0000313" key="2">
    <source>
        <dbReference type="EMBL" id="MFD2874299.1"/>
    </source>
</evidence>
<dbReference type="InterPro" id="IPR008969">
    <property type="entry name" value="CarboxyPept-like_regulatory"/>
</dbReference>
<feature type="chain" id="PRO_5045576753" evidence="1">
    <location>
        <begin position="23"/>
        <end position="1864"/>
    </location>
</feature>
<evidence type="ECO:0000313" key="3">
    <source>
        <dbReference type="Proteomes" id="UP001597557"/>
    </source>
</evidence>
<keyword evidence="3" id="KW-1185">Reference proteome</keyword>
<dbReference type="SUPFAM" id="SSF49464">
    <property type="entry name" value="Carboxypeptidase regulatory domain-like"/>
    <property type="match status" value="2"/>
</dbReference>
<dbReference type="Gene3D" id="2.60.40.1930">
    <property type="match status" value="2"/>
</dbReference>